<dbReference type="EMBL" id="CAMKVN010002400">
    <property type="protein sequence ID" value="CAI2180908.1"/>
    <property type="molecule type" value="Genomic_DNA"/>
</dbReference>
<protein>
    <submittedName>
        <fullName evidence="1">2919_t:CDS:1</fullName>
    </submittedName>
</protein>
<reference evidence="1" key="1">
    <citation type="submission" date="2022-08" db="EMBL/GenBank/DDBJ databases">
        <authorList>
            <person name="Kallberg Y."/>
            <person name="Tangrot J."/>
            <person name="Rosling A."/>
        </authorList>
    </citation>
    <scope>NUCLEOTIDE SEQUENCE</scope>
    <source>
        <strain evidence="1">Wild A</strain>
    </source>
</reference>
<keyword evidence="2" id="KW-1185">Reference proteome</keyword>
<name>A0A9W4X253_9GLOM</name>
<evidence type="ECO:0000313" key="2">
    <source>
        <dbReference type="Proteomes" id="UP001153678"/>
    </source>
</evidence>
<organism evidence="1 2">
    <name type="scientific">Funneliformis geosporum</name>
    <dbReference type="NCBI Taxonomy" id="1117311"/>
    <lineage>
        <taxon>Eukaryota</taxon>
        <taxon>Fungi</taxon>
        <taxon>Fungi incertae sedis</taxon>
        <taxon>Mucoromycota</taxon>
        <taxon>Glomeromycotina</taxon>
        <taxon>Glomeromycetes</taxon>
        <taxon>Glomerales</taxon>
        <taxon>Glomeraceae</taxon>
        <taxon>Funneliformis</taxon>
    </lineage>
</organism>
<dbReference type="Proteomes" id="UP001153678">
    <property type="component" value="Unassembled WGS sequence"/>
</dbReference>
<dbReference type="AlphaFoldDB" id="A0A9W4X253"/>
<accession>A0A9W4X253</accession>
<evidence type="ECO:0000313" key="1">
    <source>
        <dbReference type="EMBL" id="CAI2180908.1"/>
    </source>
</evidence>
<comment type="caution">
    <text evidence="1">The sequence shown here is derived from an EMBL/GenBank/DDBJ whole genome shotgun (WGS) entry which is preliminary data.</text>
</comment>
<sequence length="56" mass="6652">MRFLCKEENARQMNRNWKEFESSVDTASMREEIELLKEILGIFREEEGGGEENVKD</sequence>
<gene>
    <name evidence="1" type="ORF">FWILDA_LOCUS9817</name>
</gene>
<proteinExistence type="predicted"/>